<feature type="domain" description="N-acetyltransferase" evidence="1">
    <location>
        <begin position="1"/>
        <end position="76"/>
    </location>
</feature>
<organism evidence="2 3">
    <name type="scientific">Jeotgalibacillus campisalis</name>
    <dbReference type="NCBI Taxonomy" id="220754"/>
    <lineage>
        <taxon>Bacteria</taxon>
        <taxon>Bacillati</taxon>
        <taxon>Bacillota</taxon>
        <taxon>Bacilli</taxon>
        <taxon>Bacillales</taxon>
        <taxon>Caryophanaceae</taxon>
        <taxon>Jeotgalibacillus</taxon>
    </lineage>
</organism>
<dbReference type="AlphaFoldDB" id="A0A0C2VX81"/>
<dbReference type="EMBL" id="JXRR01000012">
    <property type="protein sequence ID" value="KIL48563.1"/>
    <property type="molecule type" value="Genomic_DNA"/>
</dbReference>
<evidence type="ECO:0000313" key="3">
    <source>
        <dbReference type="Proteomes" id="UP000031972"/>
    </source>
</evidence>
<dbReference type="InterPro" id="IPR016181">
    <property type="entry name" value="Acyl_CoA_acyltransferase"/>
</dbReference>
<dbReference type="GO" id="GO:0016747">
    <property type="term" value="F:acyltransferase activity, transferring groups other than amino-acyl groups"/>
    <property type="evidence" value="ECO:0007669"/>
    <property type="project" value="InterPro"/>
</dbReference>
<keyword evidence="3" id="KW-1185">Reference proteome</keyword>
<dbReference type="CDD" id="cd04301">
    <property type="entry name" value="NAT_SF"/>
    <property type="match status" value="1"/>
</dbReference>
<dbReference type="InterPro" id="IPR000182">
    <property type="entry name" value="GNAT_dom"/>
</dbReference>
<dbReference type="PROSITE" id="PS51186">
    <property type="entry name" value="GNAT"/>
    <property type="match status" value="1"/>
</dbReference>
<gene>
    <name evidence="2" type="ORF">KR50_13360</name>
</gene>
<dbReference type="SUPFAM" id="SSF55729">
    <property type="entry name" value="Acyl-CoA N-acyltransferases (Nat)"/>
    <property type="match status" value="1"/>
</dbReference>
<evidence type="ECO:0000313" key="2">
    <source>
        <dbReference type="EMBL" id="KIL48563.1"/>
    </source>
</evidence>
<evidence type="ECO:0000259" key="1">
    <source>
        <dbReference type="PROSITE" id="PS51186"/>
    </source>
</evidence>
<name>A0A0C2VX81_9BACL</name>
<sequence length="76" mass="8873">MYPWLACLYVEEGFRGKEVGSMLLQHGLKEAFEKGYRTLYLSTDLEGYYEKYDWTHSGNMYGPDGGQIKLYEKSTE</sequence>
<proteinExistence type="predicted"/>
<comment type="caution">
    <text evidence="2">The sequence shown here is derived from an EMBL/GenBank/DDBJ whole genome shotgun (WGS) entry which is preliminary data.</text>
</comment>
<accession>A0A0C2VX81</accession>
<dbReference type="Pfam" id="PF00583">
    <property type="entry name" value="Acetyltransf_1"/>
    <property type="match status" value="1"/>
</dbReference>
<dbReference type="PATRIC" id="fig|220754.4.peg.1360"/>
<dbReference type="Gene3D" id="3.40.630.30">
    <property type="match status" value="1"/>
</dbReference>
<dbReference type="Proteomes" id="UP000031972">
    <property type="component" value="Unassembled WGS sequence"/>
</dbReference>
<reference evidence="2 3" key="1">
    <citation type="submission" date="2015-01" db="EMBL/GenBank/DDBJ databases">
        <title>Jeotgalibacillus campisalis genome sequencing.</title>
        <authorList>
            <person name="Goh K.M."/>
            <person name="Chan K.-G."/>
            <person name="Yaakop A.S."/>
            <person name="Ee R."/>
            <person name="Gan H.M."/>
            <person name="Chan C.S."/>
        </authorList>
    </citation>
    <scope>NUCLEOTIDE SEQUENCE [LARGE SCALE GENOMIC DNA]</scope>
    <source>
        <strain evidence="2 3">SF-57</strain>
    </source>
</reference>
<protein>
    <recommendedName>
        <fullName evidence="1">N-acetyltransferase domain-containing protein</fullName>
    </recommendedName>
</protein>